<feature type="domain" description="Beta/gamma crystallin 'Greek key'" evidence="5">
    <location>
        <begin position="336"/>
        <end position="378"/>
    </location>
</feature>
<dbReference type="Proteomes" id="UP000005384">
    <property type="component" value="Unassembled WGS sequence"/>
</dbReference>
<keyword evidence="2" id="KW-0677">Repeat</keyword>
<dbReference type="PROSITE" id="PS50915">
    <property type="entry name" value="CRYSTALLIN_BETA_GAMMA"/>
    <property type="match status" value="1"/>
</dbReference>
<name>G5IF81_9FIRM</name>
<evidence type="ECO:0000256" key="2">
    <source>
        <dbReference type="ARBA" id="ARBA00022737"/>
    </source>
</evidence>
<dbReference type="Pfam" id="PF13715">
    <property type="entry name" value="CarbopepD_reg_2"/>
    <property type="match status" value="1"/>
</dbReference>
<evidence type="ECO:0000313" key="7">
    <source>
        <dbReference type="Proteomes" id="UP000005384"/>
    </source>
</evidence>
<dbReference type="SUPFAM" id="SSF49464">
    <property type="entry name" value="Carboxypeptidase regulatory domain-like"/>
    <property type="match status" value="1"/>
</dbReference>
<feature type="chain" id="PRO_5003478582" description="Beta/gamma crystallin 'Greek key' domain-containing protein" evidence="4">
    <location>
        <begin position="29"/>
        <end position="421"/>
    </location>
</feature>
<accession>G5IF81</accession>
<protein>
    <recommendedName>
        <fullName evidence="5">Beta/gamma crystallin 'Greek key' domain-containing protein</fullName>
    </recommendedName>
</protein>
<evidence type="ECO:0000256" key="1">
    <source>
        <dbReference type="ARBA" id="ARBA00009646"/>
    </source>
</evidence>
<evidence type="ECO:0000259" key="5">
    <source>
        <dbReference type="PROSITE" id="PS50915"/>
    </source>
</evidence>
<dbReference type="RefSeq" id="WP_006780138.1">
    <property type="nucleotide sequence ID" value="NZ_CP040506.1"/>
</dbReference>
<comment type="similarity">
    <text evidence="1">Belongs to the beta/gamma-crystallin family.</text>
</comment>
<keyword evidence="7" id="KW-1185">Reference proteome</keyword>
<dbReference type="OrthoDB" id="1770632at2"/>
<dbReference type="Gene3D" id="2.60.40.1120">
    <property type="entry name" value="Carboxypeptidase-like, regulatory domain"/>
    <property type="match status" value="1"/>
</dbReference>
<dbReference type="EMBL" id="ADLN01000044">
    <property type="protein sequence ID" value="EHI59827.1"/>
    <property type="molecule type" value="Genomic_DNA"/>
</dbReference>
<evidence type="ECO:0000256" key="3">
    <source>
        <dbReference type="SAM" id="MobiDB-lite"/>
    </source>
</evidence>
<dbReference type="InterPro" id="IPR001064">
    <property type="entry name" value="Beta/gamma_crystallin"/>
</dbReference>
<evidence type="ECO:0000313" key="6">
    <source>
        <dbReference type="EMBL" id="EHI59827.1"/>
    </source>
</evidence>
<evidence type="ECO:0000256" key="4">
    <source>
        <dbReference type="SAM" id="SignalP"/>
    </source>
</evidence>
<dbReference type="InterPro" id="IPR011024">
    <property type="entry name" value="G_crystallin-like"/>
</dbReference>
<dbReference type="SUPFAM" id="SSF49695">
    <property type="entry name" value="gamma-Crystallin-like"/>
    <property type="match status" value="1"/>
</dbReference>
<dbReference type="Gene3D" id="2.60.20.10">
    <property type="entry name" value="Crystallins"/>
    <property type="match status" value="1"/>
</dbReference>
<dbReference type="InterPro" id="IPR008969">
    <property type="entry name" value="CarboxyPept-like_regulatory"/>
</dbReference>
<dbReference type="HOGENOM" id="CLU_631306_0_0_9"/>
<gene>
    <name evidence="6" type="ORF">HMPREF9473_02158</name>
</gene>
<proteinExistence type="inferred from homology"/>
<comment type="caution">
    <text evidence="6">The sequence shown here is derived from an EMBL/GenBank/DDBJ whole genome shotgun (WGS) entry which is preliminary data.</text>
</comment>
<dbReference type="PATRIC" id="fig|742737.3.peg.2183"/>
<sequence length="421" mass="46478">MEMKLRKLSLFIVTLVMMSLMFSITAFAAFINGEVVDSQGNPMKKGTVTLESKENDNQSKSLPNCMNGHFSFFYEEGVVRVKINGYTVVPESVAIDGSYTPDSLIRFVAYSNSEQIPESRPEETLPEPETNPVEQAGSSLTEGTIMDENQNPLAGVTVYFTSDKSTGAMTISDDSGYFVLYNFDRNCGTLTFSKAGYTFEPSSYRIDSSYQSEIRINARSEAAGNVQDVPETEATGNTVHLYFMTGSSPDAPGEVFEQFEVAKNSRGNTTTLAKTIGSKKPLKDGYTFDHWQEGKLSDPSVLGNRINTVIWTNEIDQYIYAQYRKSESTETNNDSAEVILYKDKNFGGKSLALKAGEYKMGQLSKVGNDAISSLKVPEGYTVTLYADNNFKGRTLTCTSDISWLGDNNFNDITSSIIITKN</sequence>
<dbReference type="SMART" id="SM00247">
    <property type="entry name" value="XTALbg"/>
    <property type="match status" value="1"/>
</dbReference>
<reference evidence="6 7" key="1">
    <citation type="submission" date="2011-08" db="EMBL/GenBank/DDBJ databases">
        <title>The Genome Sequence of Clostridium hathewayi WAL-18680.</title>
        <authorList>
            <consortium name="The Broad Institute Genome Sequencing Platform"/>
            <person name="Earl A."/>
            <person name="Ward D."/>
            <person name="Feldgarden M."/>
            <person name="Gevers D."/>
            <person name="Finegold S.M."/>
            <person name="Summanen P.H."/>
            <person name="Molitoris D.R."/>
            <person name="Song M."/>
            <person name="Daigneault M."/>
            <person name="Allen-Vercoe E."/>
            <person name="Young S.K."/>
            <person name="Zeng Q."/>
            <person name="Gargeya S."/>
            <person name="Fitzgerald M."/>
            <person name="Haas B."/>
            <person name="Abouelleil A."/>
            <person name="Alvarado L."/>
            <person name="Arachchi H.M."/>
            <person name="Berlin A."/>
            <person name="Brown A."/>
            <person name="Chapman S.B."/>
            <person name="Chen Z."/>
            <person name="Dunbar C."/>
            <person name="Freedman E."/>
            <person name="Gearin G."/>
            <person name="Gellesch M."/>
            <person name="Goldberg J."/>
            <person name="Griggs A."/>
            <person name="Gujja S."/>
            <person name="Heiman D."/>
            <person name="Howarth C."/>
            <person name="Larson L."/>
            <person name="Lui A."/>
            <person name="MacDonald P.J.P."/>
            <person name="Montmayeur A."/>
            <person name="Murphy C."/>
            <person name="Neiman D."/>
            <person name="Pearson M."/>
            <person name="Priest M."/>
            <person name="Roberts A."/>
            <person name="Saif S."/>
            <person name="Shea T."/>
            <person name="Shenoy N."/>
            <person name="Sisk P."/>
            <person name="Stolte C."/>
            <person name="Sykes S."/>
            <person name="Wortman J."/>
            <person name="Nusbaum C."/>
            <person name="Birren B."/>
        </authorList>
    </citation>
    <scope>NUCLEOTIDE SEQUENCE [LARGE SCALE GENOMIC DNA]</scope>
    <source>
        <strain evidence="6 7">WAL-18680</strain>
    </source>
</reference>
<keyword evidence="4" id="KW-0732">Signal</keyword>
<feature type="signal peptide" evidence="4">
    <location>
        <begin position="1"/>
        <end position="28"/>
    </location>
</feature>
<feature type="region of interest" description="Disordered" evidence="3">
    <location>
        <begin position="114"/>
        <end position="136"/>
    </location>
</feature>
<dbReference type="AlphaFoldDB" id="G5IF81"/>
<organism evidence="6 7">
    <name type="scientific">Hungatella hathewayi WAL-18680</name>
    <dbReference type="NCBI Taxonomy" id="742737"/>
    <lineage>
        <taxon>Bacteria</taxon>
        <taxon>Bacillati</taxon>
        <taxon>Bacillota</taxon>
        <taxon>Clostridia</taxon>
        <taxon>Lachnospirales</taxon>
        <taxon>Lachnospiraceae</taxon>
        <taxon>Hungatella</taxon>
    </lineage>
</organism>